<protein>
    <recommendedName>
        <fullName evidence="4">DUF19 domain-containing protein</fullName>
    </recommendedName>
</protein>
<feature type="signal peptide" evidence="1">
    <location>
        <begin position="1"/>
        <end position="23"/>
    </location>
</feature>
<proteinExistence type="predicted"/>
<dbReference type="EMBL" id="OX597826">
    <property type="protein sequence ID" value="CAI9731999.1"/>
    <property type="molecule type" value="Genomic_DNA"/>
</dbReference>
<gene>
    <name evidence="2" type="ORF">OCTVUL_1B007819</name>
</gene>
<evidence type="ECO:0000256" key="1">
    <source>
        <dbReference type="SAM" id="SignalP"/>
    </source>
</evidence>
<accession>A0AA36BDF9</accession>
<name>A0AA36BDF9_OCTVU</name>
<evidence type="ECO:0000313" key="2">
    <source>
        <dbReference type="EMBL" id="CAI9731999.1"/>
    </source>
</evidence>
<evidence type="ECO:0008006" key="4">
    <source>
        <dbReference type="Google" id="ProtNLM"/>
    </source>
</evidence>
<organism evidence="2 3">
    <name type="scientific">Octopus vulgaris</name>
    <name type="common">Common octopus</name>
    <dbReference type="NCBI Taxonomy" id="6645"/>
    <lineage>
        <taxon>Eukaryota</taxon>
        <taxon>Metazoa</taxon>
        <taxon>Spiralia</taxon>
        <taxon>Lophotrochozoa</taxon>
        <taxon>Mollusca</taxon>
        <taxon>Cephalopoda</taxon>
        <taxon>Coleoidea</taxon>
        <taxon>Octopodiformes</taxon>
        <taxon>Octopoda</taxon>
        <taxon>Incirrata</taxon>
        <taxon>Octopodidae</taxon>
        <taxon>Octopus</taxon>
    </lineage>
</organism>
<sequence>MNRVLPQYIFVVTIFLWITLSNGCMQTALSEFQNCTAKLSAPVSIEMTSEAIKSQMDLMCKMGSNDKLVLQSCFDKLKSCNQVSIVADMLGVNISNMIQASEKLCEDEDDILDGMPCLIQNTRVTNTSSGFQQLLEKGTNLFMQQAQNIITREEYNRKYCPLLAEGIEKLADFRCPEKFTKIMQNYGYNIMSHTCRSINSISSSVTISPLIPSINGCMGNALHEYRNCLSKLNPNLTLHKLSPIGQMDFMCRIGKSKHKELLTSCFHHFKNCEQFSTTMGILGFEISRWMEGFERLCQYEDVILEHMPCFLENMMNLLNNRSTNELKEFQLLFEKGRHLFMQQGLYKISRQEYFKKYCPILKNGIEKLTDFKCPEKFIKIMQNNTYYIMSDKCRSINNIGSVDSIFQWISLGDGCMEKAIGEFQKCISKLNLNSLNGNRIPRSQTELMCKDGSKPNELLYSCYDDLKKCDQVRTTLNILGINIFRLKEANEKLCKNGEAVFDGIPCFIQKITTAVFNSSMNGLKKFQLLFEKGKDLFMQQRYYKITREEYYKKYCPLLKEGIENMADFKCPEKITKLFQVHNYDIMSDKSKRNLNDLFND</sequence>
<dbReference type="Proteomes" id="UP001162480">
    <property type="component" value="Chromosome 13"/>
</dbReference>
<feature type="chain" id="PRO_5041405632" description="DUF19 domain-containing protein" evidence="1">
    <location>
        <begin position="24"/>
        <end position="600"/>
    </location>
</feature>
<dbReference type="AlphaFoldDB" id="A0AA36BDF9"/>
<keyword evidence="1" id="KW-0732">Signal</keyword>
<evidence type="ECO:0000313" key="3">
    <source>
        <dbReference type="Proteomes" id="UP001162480"/>
    </source>
</evidence>
<keyword evidence="3" id="KW-1185">Reference proteome</keyword>
<reference evidence="2" key="1">
    <citation type="submission" date="2023-08" db="EMBL/GenBank/DDBJ databases">
        <authorList>
            <person name="Alioto T."/>
            <person name="Alioto T."/>
            <person name="Gomez Garrido J."/>
        </authorList>
    </citation>
    <scope>NUCLEOTIDE SEQUENCE</scope>
</reference>